<dbReference type="AlphaFoldDB" id="A0A5C3LS65"/>
<evidence type="ECO:0000313" key="1">
    <source>
        <dbReference type="EMBL" id="TFK35632.1"/>
    </source>
</evidence>
<reference evidence="1 2" key="1">
    <citation type="journal article" date="2019" name="Nat. Ecol. Evol.">
        <title>Megaphylogeny resolves global patterns of mushroom evolution.</title>
        <authorList>
            <person name="Varga T."/>
            <person name="Krizsan K."/>
            <person name="Foldi C."/>
            <person name="Dima B."/>
            <person name="Sanchez-Garcia M."/>
            <person name="Sanchez-Ramirez S."/>
            <person name="Szollosi G.J."/>
            <person name="Szarkandi J.G."/>
            <person name="Papp V."/>
            <person name="Albert L."/>
            <person name="Andreopoulos W."/>
            <person name="Angelini C."/>
            <person name="Antonin V."/>
            <person name="Barry K.W."/>
            <person name="Bougher N.L."/>
            <person name="Buchanan P."/>
            <person name="Buyck B."/>
            <person name="Bense V."/>
            <person name="Catcheside P."/>
            <person name="Chovatia M."/>
            <person name="Cooper J."/>
            <person name="Damon W."/>
            <person name="Desjardin D."/>
            <person name="Finy P."/>
            <person name="Geml J."/>
            <person name="Haridas S."/>
            <person name="Hughes K."/>
            <person name="Justo A."/>
            <person name="Karasinski D."/>
            <person name="Kautmanova I."/>
            <person name="Kiss B."/>
            <person name="Kocsube S."/>
            <person name="Kotiranta H."/>
            <person name="LaButti K.M."/>
            <person name="Lechner B.E."/>
            <person name="Liimatainen K."/>
            <person name="Lipzen A."/>
            <person name="Lukacs Z."/>
            <person name="Mihaltcheva S."/>
            <person name="Morgado L.N."/>
            <person name="Niskanen T."/>
            <person name="Noordeloos M.E."/>
            <person name="Ohm R.A."/>
            <person name="Ortiz-Santana B."/>
            <person name="Ovrebo C."/>
            <person name="Racz N."/>
            <person name="Riley R."/>
            <person name="Savchenko A."/>
            <person name="Shiryaev A."/>
            <person name="Soop K."/>
            <person name="Spirin V."/>
            <person name="Szebenyi C."/>
            <person name="Tomsovsky M."/>
            <person name="Tulloss R.E."/>
            <person name="Uehling J."/>
            <person name="Grigoriev I.V."/>
            <person name="Vagvolgyi C."/>
            <person name="Papp T."/>
            <person name="Martin F.M."/>
            <person name="Miettinen O."/>
            <person name="Hibbett D.S."/>
            <person name="Nagy L.G."/>
        </authorList>
    </citation>
    <scope>NUCLEOTIDE SEQUENCE [LARGE SCALE GENOMIC DNA]</scope>
    <source>
        <strain evidence="1 2">CBS 166.37</strain>
    </source>
</reference>
<gene>
    <name evidence="1" type="ORF">BDQ12DRAFT_725922</name>
</gene>
<name>A0A5C3LS65_9AGAR</name>
<evidence type="ECO:0000313" key="2">
    <source>
        <dbReference type="Proteomes" id="UP000308652"/>
    </source>
</evidence>
<proteinExistence type="predicted"/>
<dbReference type="Proteomes" id="UP000308652">
    <property type="component" value="Unassembled WGS sequence"/>
</dbReference>
<accession>A0A5C3LS65</accession>
<keyword evidence="2" id="KW-1185">Reference proteome</keyword>
<protein>
    <submittedName>
        <fullName evidence="1">Uncharacterized protein</fullName>
    </submittedName>
</protein>
<dbReference type="OrthoDB" id="2527272at2759"/>
<dbReference type="STRING" id="68775.A0A5C3LS65"/>
<dbReference type="EMBL" id="ML213620">
    <property type="protein sequence ID" value="TFK35632.1"/>
    <property type="molecule type" value="Genomic_DNA"/>
</dbReference>
<sequence>MQGLSPAPFNGSAPNLVIVENDKQGNPDYKQAFNTQACEQLNAWIGEYFTLSPLIQLDSAQIPSKILIQSLDSNQTENWTTAQTLGFLDFAQTESEWSPIGPSD</sequence>
<organism evidence="1 2">
    <name type="scientific">Crucibulum laeve</name>
    <dbReference type="NCBI Taxonomy" id="68775"/>
    <lineage>
        <taxon>Eukaryota</taxon>
        <taxon>Fungi</taxon>
        <taxon>Dikarya</taxon>
        <taxon>Basidiomycota</taxon>
        <taxon>Agaricomycotina</taxon>
        <taxon>Agaricomycetes</taxon>
        <taxon>Agaricomycetidae</taxon>
        <taxon>Agaricales</taxon>
        <taxon>Agaricineae</taxon>
        <taxon>Nidulariaceae</taxon>
        <taxon>Crucibulum</taxon>
    </lineage>
</organism>